<gene>
    <name evidence="2" type="ORF">LDJ79_07350</name>
</gene>
<evidence type="ECO:0000313" key="2">
    <source>
        <dbReference type="EMBL" id="MCA2015921.1"/>
    </source>
</evidence>
<proteinExistence type="predicted"/>
<organism evidence="2 3">
    <name type="scientific">Vibrio tritonius</name>
    <dbReference type="NCBI Taxonomy" id="1435069"/>
    <lineage>
        <taxon>Bacteria</taxon>
        <taxon>Pseudomonadati</taxon>
        <taxon>Pseudomonadota</taxon>
        <taxon>Gammaproteobacteria</taxon>
        <taxon>Vibrionales</taxon>
        <taxon>Vibrionaceae</taxon>
        <taxon>Vibrio</taxon>
    </lineage>
</organism>
<dbReference type="InterPro" id="IPR010890">
    <property type="entry name" value="PriC"/>
</dbReference>
<dbReference type="Gene3D" id="1.20.1270.340">
    <property type="match status" value="1"/>
</dbReference>
<dbReference type="Pfam" id="PF07445">
    <property type="entry name" value="PriC"/>
    <property type="match status" value="1"/>
</dbReference>
<dbReference type="Proteomes" id="UP001199044">
    <property type="component" value="Unassembled WGS sequence"/>
</dbReference>
<keyword evidence="1" id="KW-0175">Coiled coil</keyword>
<comment type="caution">
    <text evidence="2">The sequence shown here is derived from an EMBL/GenBank/DDBJ whole genome shotgun (WGS) entry which is preliminary data.</text>
</comment>
<dbReference type="RefSeq" id="WP_225250120.1">
    <property type="nucleotide sequence ID" value="NZ_JAIWIU010000042.1"/>
</dbReference>
<reference evidence="3" key="1">
    <citation type="submission" date="2023-07" db="EMBL/GenBank/DDBJ databases">
        <title>Molecular identification of indigenous halophilic bacteria isolated from red sea cost, biodegradation of synthetic dyes and assessment of degraded metabolite toxicity.</title>
        <authorList>
            <person name="Chaieb K."/>
            <person name="Altayb H.N."/>
        </authorList>
    </citation>
    <scope>NUCLEOTIDE SEQUENCE [LARGE SCALE GENOMIC DNA]</scope>
    <source>
        <strain evidence="3">K20</strain>
    </source>
</reference>
<dbReference type="EMBL" id="JAIWIU010000042">
    <property type="protein sequence ID" value="MCA2015921.1"/>
    <property type="molecule type" value="Genomic_DNA"/>
</dbReference>
<feature type="coiled-coil region" evidence="1">
    <location>
        <begin position="155"/>
        <end position="182"/>
    </location>
</feature>
<evidence type="ECO:0000256" key="1">
    <source>
        <dbReference type="SAM" id="Coils"/>
    </source>
</evidence>
<name>A0ABS7YM20_9VIBR</name>
<sequence>MNNLSQLRHGLNQLAADATRFDEKRGKDVKPLFDKALFRNDTRHAVSCVKEAQATLESLIVGQRNATLTKESAEYLTERLLLQINALYRTLASVPAKIDQQEVANTNQHKTLDDLYRDKIQHQEWLRRLNQLVADKQVALEQSDYLTRSPAQEALNVAEQRLQRCQIALANIEQLITQKEKQQ</sequence>
<keyword evidence="3" id="KW-1185">Reference proteome</keyword>
<evidence type="ECO:0000313" key="3">
    <source>
        <dbReference type="Proteomes" id="UP001199044"/>
    </source>
</evidence>
<accession>A0ABS7YM20</accession>
<dbReference type="InterPro" id="IPR038338">
    <property type="entry name" value="PriC_sf"/>
</dbReference>
<protein>
    <submittedName>
        <fullName evidence="2">Primosomal replication protein</fullName>
    </submittedName>
</protein>